<dbReference type="SUPFAM" id="SSF53681">
    <property type="entry name" value="Aspartate/glutamate racemase"/>
    <property type="match status" value="2"/>
</dbReference>
<dbReference type="Proteomes" id="UP000245793">
    <property type="component" value="Unassembled WGS sequence"/>
</dbReference>
<dbReference type="Gene3D" id="3.40.50.1860">
    <property type="match status" value="2"/>
</dbReference>
<sequence>MKKLCIVGGMGPLATSDCYTRIIEKSPATKDQEHIETLIISDCLMPDRTKSIISGDSKELLEHFKNNFKMAEVWGADFIIIPCNTSHFYYDEFVKMTDIKILNMIHLAAKKASDRTYVFATEGTFKSQIYKRYLEQENKEYLPLTDEEKRVSNETIYRIKQGEEPELSNFPEFKKMLEEKSEKAGVILACTELSLFDITNDNVIDAMNVLVDETVKEAYA</sequence>
<reference evidence="3 4" key="1">
    <citation type="submission" date="2018-04" db="EMBL/GenBank/DDBJ databases">
        <title>Genomic Encyclopedia of Type Strains, Phase IV (KMG-IV): sequencing the most valuable type-strain genomes for metagenomic binning, comparative biology and taxonomic classification.</title>
        <authorList>
            <person name="Goeker M."/>
        </authorList>
    </citation>
    <scope>NUCLEOTIDE SEQUENCE [LARGE SCALE GENOMIC DNA]</scope>
    <source>
        <strain evidence="3 4">DSM 20705</strain>
    </source>
</reference>
<dbReference type="Pfam" id="PF01177">
    <property type="entry name" value="Asp_Glu_race"/>
    <property type="match status" value="1"/>
</dbReference>
<evidence type="ECO:0000313" key="4">
    <source>
        <dbReference type="Proteomes" id="UP000245793"/>
    </source>
</evidence>
<dbReference type="AlphaFoldDB" id="A0A2U1E725"/>
<dbReference type="NCBIfam" id="TIGR00035">
    <property type="entry name" value="asp_race"/>
    <property type="match status" value="1"/>
</dbReference>
<name>A0A2U1E725_9FIRM</name>
<dbReference type="RefSeq" id="WP_052085403.1">
    <property type="nucleotide sequence ID" value="NZ_JBKYKF010000019.1"/>
</dbReference>
<evidence type="ECO:0000256" key="1">
    <source>
        <dbReference type="ARBA" id="ARBA00007847"/>
    </source>
</evidence>
<keyword evidence="2" id="KW-0413">Isomerase</keyword>
<comment type="similarity">
    <text evidence="1">Belongs to the aspartate/glutamate racemases family.</text>
</comment>
<dbReference type="GO" id="GO:0047661">
    <property type="term" value="F:amino-acid racemase activity"/>
    <property type="evidence" value="ECO:0007669"/>
    <property type="project" value="InterPro"/>
</dbReference>
<evidence type="ECO:0000256" key="2">
    <source>
        <dbReference type="ARBA" id="ARBA00023235"/>
    </source>
</evidence>
<dbReference type="InterPro" id="IPR001920">
    <property type="entry name" value="Asp/Glu_race"/>
</dbReference>
<comment type="caution">
    <text evidence="3">The sequence shown here is derived from an EMBL/GenBank/DDBJ whole genome shotgun (WGS) entry which is preliminary data.</text>
</comment>
<proteinExistence type="inferred from homology"/>
<evidence type="ECO:0000313" key="3">
    <source>
        <dbReference type="EMBL" id="PVY95754.1"/>
    </source>
</evidence>
<accession>A0A2U1E725</accession>
<dbReference type="InterPro" id="IPR015942">
    <property type="entry name" value="Asp/Glu/hydantoin_racemase"/>
</dbReference>
<keyword evidence="4" id="KW-1185">Reference proteome</keyword>
<gene>
    <name evidence="3" type="ORF">C7381_101283</name>
</gene>
<dbReference type="PANTHER" id="PTHR21198:SF7">
    <property type="entry name" value="ASPARTATE-GLUTAMATE RACEMASE FAMILY"/>
    <property type="match status" value="1"/>
</dbReference>
<dbReference type="PANTHER" id="PTHR21198">
    <property type="entry name" value="GLUTAMATE RACEMASE"/>
    <property type="match status" value="1"/>
</dbReference>
<dbReference type="EMBL" id="QEKV01000001">
    <property type="protein sequence ID" value="PVY95754.1"/>
    <property type="molecule type" value="Genomic_DNA"/>
</dbReference>
<dbReference type="InterPro" id="IPR004380">
    <property type="entry name" value="Asp_race"/>
</dbReference>
<protein>
    <submittedName>
        <fullName evidence="3">Aspartate racemase</fullName>
    </submittedName>
</protein>
<organism evidence="3 4">
    <name type="scientific">Ezakiella coagulans</name>
    <dbReference type="NCBI Taxonomy" id="46507"/>
    <lineage>
        <taxon>Bacteria</taxon>
        <taxon>Bacillati</taxon>
        <taxon>Bacillota</taxon>
        <taxon>Tissierellia</taxon>
        <taxon>Ezakiella</taxon>
    </lineage>
</organism>